<dbReference type="InParanoid" id="A0A0Q3K248"/>
<dbReference type="EnsemblPlants" id="KQK04809">
    <property type="protein sequence ID" value="KQK04809"/>
    <property type="gene ID" value="BRADI_2g16090v3"/>
</dbReference>
<dbReference type="FunCoup" id="A0A0Q3K248">
    <property type="interactions" value="201"/>
</dbReference>
<evidence type="ECO:0008006" key="6">
    <source>
        <dbReference type="Google" id="ProtNLM"/>
    </source>
</evidence>
<evidence type="ECO:0000313" key="3">
    <source>
        <dbReference type="EMBL" id="KQK04809.1"/>
    </source>
</evidence>
<keyword evidence="5" id="KW-1185">Reference proteome</keyword>
<dbReference type="InterPro" id="IPR053253">
    <property type="entry name" value="Sex_diff_modulator"/>
</dbReference>
<dbReference type="PANTHER" id="PTHR33087:SF46">
    <property type="entry name" value="OS07G0539200 PROTEIN"/>
    <property type="match status" value="1"/>
</dbReference>
<proteinExistence type="predicted"/>
<dbReference type="EMBL" id="CM000881">
    <property type="protein sequence ID" value="KQK04809.1"/>
    <property type="molecule type" value="Genomic_DNA"/>
</dbReference>
<evidence type="ECO:0000313" key="4">
    <source>
        <dbReference type="EnsemblPlants" id="KQK04809"/>
    </source>
</evidence>
<name>A0A0Q3K248_BRADI</name>
<reference evidence="3 4" key="1">
    <citation type="journal article" date="2010" name="Nature">
        <title>Genome sequencing and analysis of the model grass Brachypodium distachyon.</title>
        <authorList>
            <consortium name="International Brachypodium Initiative"/>
        </authorList>
    </citation>
    <scope>NUCLEOTIDE SEQUENCE [LARGE SCALE GENOMIC DNA]</scope>
    <source>
        <strain evidence="3 4">Bd21</strain>
    </source>
</reference>
<evidence type="ECO:0000256" key="2">
    <source>
        <dbReference type="SAM" id="Phobius"/>
    </source>
</evidence>
<keyword evidence="2" id="KW-0472">Membrane</keyword>
<keyword evidence="2" id="KW-1133">Transmembrane helix</keyword>
<dbReference type="PANTHER" id="PTHR33087">
    <property type="entry name" value="OS07G0539200 PROTEIN"/>
    <property type="match status" value="1"/>
</dbReference>
<dbReference type="AlphaFoldDB" id="A0A0Q3K248"/>
<gene>
    <name evidence="3" type="ORF">BRADI_2g16090v3</name>
</gene>
<reference evidence="4" key="3">
    <citation type="submission" date="2018-08" db="UniProtKB">
        <authorList>
            <consortium name="EnsemblPlants"/>
        </authorList>
    </citation>
    <scope>IDENTIFICATION</scope>
    <source>
        <strain evidence="4">cv. Bd21</strain>
    </source>
</reference>
<sequence length="320" mass="35870">MDGFTFPRMSSHPDSSGRESAGAGGDAGMESRRGGLSEAAATSSEVMRRGDPDLRPEQVRMVVSRTPAMEDLKKKLEDCALLVTILPGAELPPRRVTIRNVLDAIMPKCGIEDGISCKVSSPPADSLFRFNRAEDCTAALKYSMQLEVNGCTVKFDRWTRTYRGEESVLPFCTVFSLDGLPEDAYERGFVEKIVNQLGGEFVEYLTLVDLRCVRLQAWVRDPWKLPKKVRLEVPEPFRSTIPQVDDEDIEVSIEQSLAAPATPLSRRTYIFDVMVHLHKVVDHYPNLPHGGATRFNIFFLFLSSIFIFSLLLSCVLIFLF</sequence>
<feature type="compositionally biased region" description="Basic and acidic residues" evidence="1">
    <location>
        <begin position="46"/>
        <end position="57"/>
    </location>
</feature>
<keyword evidence="2" id="KW-0812">Transmembrane</keyword>
<organism evidence="3">
    <name type="scientific">Brachypodium distachyon</name>
    <name type="common">Purple false brome</name>
    <name type="synonym">Trachynia distachya</name>
    <dbReference type="NCBI Taxonomy" id="15368"/>
    <lineage>
        <taxon>Eukaryota</taxon>
        <taxon>Viridiplantae</taxon>
        <taxon>Streptophyta</taxon>
        <taxon>Embryophyta</taxon>
        <taxon>Tracheophyta</taxon>
        <taxon>Spermatophyta</taxon>
        <taxon>Magnoliopsida</taxon>
        <taxon>Liliopsida</taxon>
        <taxon>Poales</taxon>
        <taxon>Poaceae</taxon>
        <taxon>BOP clade</taxon>
        <taxon>Pooideae</taxon>
        <taxon>Stipodae</taxon>
        <taxon>Brachypodieae</taxon>
        <taxon>Brachypodium</taxon>
    </lineage>
</organism>
<evidence type="ECO:0000256" key="1">
    <source>
        <dbReference type="SAM" id="MobiDB-lite"/>
    </source>
</evidence>
<dbReference type="OrthoDB" id="694475at2759"/>
<feature type="region of interest" description="Disordered" evidence="1">
    <location>
        <begin position="1"/>
        <end position="57"/>
    </location>
</feature>
<dbReference type="ExpressionAtlas" id="A0A0Q3K248">
    <property type="expression patterns" value="baseline"/>
</dbReference>
<reference evidence="3" key="2">
    <citation type="submission" date="2017-06" db="EMBL/GenBank/DDBJ databases">
        <title>WGS assembly of Brachypodium distachyon.</title>
        <authorList>
            <consortium name="The International Brachypodium Initiative"/>
            <person name="Lucas S."/>
            <person name="Harmon-Smith M."/>
            <person name="Lail K."/>
            <person name="Tice H."/>
            <person name="Grimwood J."/>
            <person name="Bruce D."/>
            <person name="Barry K."/>
            <person name="Shu S."/>
            <person name="Lindquist E."/>
            <person name="Wang M."/>
            <person name="Pitluck S."/>
            <person name="Vogel J.P."/>
            <person name="Garvin D.F."/>
            <person name="Mockler T.C."/>
            <person name="Schmutz J."/>
            <person name="Rokhsar D."/>
            <person name="Bevan M.W."/>
        </authorList>
    </citation>
    <scope>NUCLEOTIDE SEQUENCE</scope>
    <source>
        <strain evidence="3">Bd21</strain>
    </source>
</reference>
<dbReference type="STRING" id="15368.A0A0Q3K248"/>
<protein>
    <recommendedName>
        <fullName evidence="6">DUF4283 domain-containing protein</fullName>
    </recommendedName>
</protein>
<accession>A0A0Q3K248</accession>
<dbReference type="Gramene" id="KQK04809">
    <property type="protein sequence ID" value="KQK04809"/>
    <property type="gene ID" value="BRADI_2g16090v3"/>
</dbReference>
<evidence type="ECO:0000313" key="5">
    <source>
        <dbReference type="Proteomes" id="UP000008810"/>
    </source>
</evidence>
<feature type="transmembrane region" description="Helical" evidence="2">
    <location>
        <begin position="297"/>
        <end position="319"/>
    </location>
</feature>
<dbReference type="Proteomes" id="UP000008810">
    <property type="component" value="Chromosome 2"/>
</dbReference>